<dbReference type="EMBL" id="PVMZ01000005">
    <property type="protein sequence ID" value="PRX22280.1"/>
    <property type="molecule type" value="Genomic_DNA"/>
</dbReference>
<reference evidence="1 2" key="1">
    <citation type="submission" date="2018-03" db="EMBL/GenBank/DDBJ databases">
        <title>Genomic Encyclopedia of Archaeal and Bacterial Type Strains, Phase II (KMG-II): from individual species to whole genera.</title>
        <authorList>
            <person name="Goeker M."/>
        </authorList>
    </citation>
    <scope>NUCLEOTIDE SEQUENCE [LARGE SCALE GENOMIC DNA]</scope>
    <source>
        <strain evidence="1 2">DSM 43146</strain>
    </source>
</reference>
<dbReference type="Proteomes" id="UP000239415">
    <property type="component" value="Unassembled WGS sequence"/>
</dbReference>
<dbReference type="PANTHER" id="PTHR33361">
    <property type="entry name" value="GLR0591 PROTEIN"/>
    <property type="match status" value="1"/>
</dbReference>
<dbReference type="InterPro" id="IPR010281">
    <property type="entry name" value="DUF885"/>
</dbReference>
<dbReference type="OrthoDB" id="9760040at2"/>
<evidence type="ECO:0000313" key="1">
    <source>
        <dbReference type="EMBL" id="PRX22280.1"/>
    </source>
</evidence>
<accession>A0A2T0KG05</accession>
<evidence type="ECO:0000313" key="2">
    <source>
        <dbReference type="Proteomes" id="UP000239415"/>
    </source>
</evidence>
<comment type="caution">
    <text evidence="1">The sequence shown here is derived from an EMBL/GenBank/DDBJ whole genome shotgun (WGS) entry which is preliminary data.</text>
</comment>
<name>A0A2T0KG05_9ACTN</name>
<gene>
    <name evidence="1" type="ORF">CLV67_105457</name>
</gene>
<sequence length="532" mass="57538">MTVRELGAAFFHRLNSHDPLGASLVGLTAYDAMLPDPRPEADRAAAADFRRTARDAEIADGDDIDRQVLRWMADTAADEAEHCLWEANASAMVIGSPQGSYFTAGGDQRLPGAAAFFDGLAERYRDASARGRPSTRAGIEQAVAQLRAHLDRPIGAGDPNRRLIEDEVRPAMRRLAEALSGEPAAVARDDDHAGIWAVRGGEAGYRAAVAAQTTLAKTPEEIHDLGVRLLAELDEHWSRLGVEAFGLSDPVAVRARLRDDPALRFTSADEVRAAVASALRRAEARAADITSLAASAPCAMQEVPAEDAASAAAAYYVPPAVDGSRPGTVFIGTAEPDQRTRFGLEALIFHEAVPGHHFQAVAAQGLHELPGYRRYVDTRLGAYVEGWALYAEQLAGELGLYSSPLTRLGQVSMAAIRAARLVADTGLHARRWSREQARAFLREHTVGSETGVRKEVDRYIAWPGQALAYSVGAREILRLRESARVALGSRYDEVAFHDRVLGAGPVPLGVLATIIERWIESSAHFRSRSIRD</sequence>
<keyword evidence="2" id="KW-1185">Reference proteome</keyword>
<protein>
    <submittedName>
        <fullName evidence="1">Uncharacterized protein (DUF885 family)</fullName>
    </submittedName>
</protein>
<dbReference type="RefSeq" id="WP_106319016.1">
    <property type="nucleotide sequence ID" value="NZ_BOMO01000029.1"/>
</dbReference>
<dbReference type="Pfam" id="PF05960">
    <property type="entry name" value="DUF885"/>
    <property type="match status" value="1"/>
</dbReference>
<proteinExistence type="predicted"/>
<dbReference type="PANTHER" id="PTHR33361:SF2">
    <property type="entry name" value="DUF885 DOMAIN-CONTAINING PROTEIN"/>
    <property type="match status" value="1"/>
</dbReference>
<organism evidence="1 2">
    <name type="scientific">Actinoplanes italicus</name>
    <dbReference type="NCBI Taxonomy" id="113567"/>
    <lineage>
        <taxon>Bacteria</taxon>
        <taxon>Bacillati</taxon>
        <taxon>Actinomycetota</taxon>
        <taxon>Actinomycetes</taxon>
        <taxon>Micromonosporales</taxon>
        <taxon>Micromonosporaceae</taxon>
        <taxon>Actinoplanes</taxon>
    </lineage>
</organism>
<dbReference type="AlphaFoldDB" id="A0A2T0KG05"/>